<dbReference type="AlphaFoldDB" id="A0AAV5CIY4"/>
<protein>
    <submittedName>
        <fullName evidence="1">Uncharacterized protein</fullName>
    </submittedName>
</protein>
<keyword evidence="2" id="KW-1185">Reference proteome</keyword>
<sequence length="110" mass="12209">MQDVSCIKELTTLYESATIEDLYLAYQHLKVDDSSLFACIGIAGAESGEDTNDEDPDMDLNGMVPMGGRGSTKLRERNHMILPKTDMLTGFSRAYIAELDQAKYFMCIAT</sequence>
<dbReference type="Proteomes" id="UP001054889">
    <property type="component" value="Unassembled WGS sequence"/>
</dbReference>
<gene>
    <name evidence="1" type="primary">ga14906</name>
    <name evidence="1" type="ORF">PR202_ga14906</name>
</gene>
<comment type="caution">
    <text evidence="1">The sequence shown here is derived from an EMBL/GenBank/DDBJ whole genome shotgun (WGS) entry which is preliminary data.</text>
</comment>
<reference evidence="1" key="1">
    <citation type="journal article" date="2018" name="DNA Res.">
        <title>Multiple hybrid de novo genome assembly of finger millet, an orphan allotetraploid crop.</title>
        <authorList>
            <person name="Hatakeyama M."/>
            <person name="Aluri S."/>
            <person name="Balachadran M.T."/>
            <person name="Sivarajan S.R."/>
            <person name="Patrignani A."/>
            <person name="Gruter S."/>
            <person name="Poveda L."/>
            <person name="Shimizu-Inatsugi R."/>
            <person name="Baeten J."/>
            <person name="Francoijs K.J."/>
            <person name="Nataraja K.N."/>
            <person name="Reddy Y.A.N."/>
            <person name="Phadnis S."/>
            <person name="Ravikumar R.L."/>
            <person name="Schlapbach R."/>
            <person name="Sreeman S.M."/>
            <person name="Shimizu K.K."/>
        </authorList>
    </citation>
    <scope>NUCLEOTIDE SEQUENCE</scope>
</reference>
<dbReference type="EMBL" id="BQKI01000007">
    <property type="protein sequence ID" value="GJM97941.1"/>
    <property type="molecule type" value="Genomic_DNA"/>
</dbReference>
<organism evidence="1 2">
    <name type="scientific">Eleusine coracana subsp. coracana</name>
    <dbReference type="NCBI Taxonomy" id="191504"/>
    <lineage>
        <taxon>Eukaryota</taxon>
        <taxon>Viridiplantae</taxon>
        <taxon>Streptophyta</taxon>
        <taxon>Embryophyta</taxon>
        <taxon>Tracheophyta</taxon>
        <taxon>Spermatophyta</taxon>
        <taxon>Magnoliopsida</taxon>
        <taxon>Liliopsida</taxon>
        <taxon>Poales</taxon>
        <taxon>Poaceae</taxon>
        <taxon>PACMAD clade</taxon>
        <taxon>Chloridoideae</taxon>
        <taxon>Cynodonteae</taxon>
        <taxon>Eleusininae</taxon>
        <taxon>Eleusine</taxon>
    </lineage>
</organism>
<evidence type="ECO:0000313" key="1">
    <source>
        <dbReference type="EMBL" id="GJM97941.1"/>
    </source>
</evidence>
<name>A0AAV5CIY4_ELECO</name>
<accession>A0AAV5CIY4</accession>
<reference evidence="1" key="2">
    <citation type="submission" date="2021-12" db="EMBL/GenBank/DDBJ databases">
        <title>Resequencing data analysis of finger millet.</title>
        <authorList>
            <person name="Hatakeyama M."/>
            <person name="Aluri S."/>
            <person name="Balachadran M.T."/>
            <person name="Sivarajan S.R."/>
            <person name="Poveda L."/>
            <person name="Shimizu-Inatsugi R."/>
            <person name="Schlapbach R."/>
            <person name="Sreeman S.M."/>
            <person name="Shimizu K.K."/>
        </authorList>
    </citation>
    <scope>NUCLEOTIDE SEQUENCE</scope>
</reference>
<evidence type="ECO:0000313" key="2">
    <source>
        <dbReference type="Proteomes" id="UP001054889"/>
    </source>
</evidence>
<proteinExistence type="predicted"/>